<evidence type="ECO:0000259" key="9">
    <source>
        <dbReference type="Pfam" id="PF12804"/>
    </source>
</evidence>
<dbReference type="PANTHER" id="PTHR19136:SF81">
    <property type="entry name" value="MOLYBDENUM COFACTOR GUANYLYLTRANSFERASE"/>
    <property type="match status" value="1"/>
</dbReference>
<keyword evidence="6" id="KW-0342">GTP-binding</keyword>
<dbReference type="Proteomes" id="UP000557307">
    <property type="component" value="Unassembled WGS sequence"/>
</dbReference>
<dbReference type="PANTHER" id="PTHR19136">
    <property type="entry name" value="MOLYBDENUM COFACTOR GUANYLYLTRANSFERASE"/>
    <property type="match status" value="1"/>
</dbReference>
<proteinExistence type="predicted"/>
<evidence type="ECO:0000313" key="11">
    <source>
        <dbReference type="Proteomes" id="UP000557307"/>
    </source>
</evidence>
<dbReference type="RefSeq" id="WP_184171223.1">
    <property type="nucleotide sequence ID" value="NZ_JACHGF010000001.1"/>
</dbReference>
<keyword evidence="10" id="KW-0548">Nucleotidyltransferase</keyword>
<evidence type="ECO:0000256" key="3">
    <source>
        <dbReference type="ARBA" id="ARBA00022723"/>
    </source>
</evidence>
<dbReference type="AlphaFoldDB" id="A0A840TEX8"/>
<keyword evidence="2 10" id="KW-0808">Transferase</keyword>
<dbReference type="CDD" id="cd02503">
    <property type="entry name" value="MobA"/>
    <property type="match status" value="1"/>
</dbReference>
<dbReference type="InterPro" id="IPR025877">
    <property type="entry name" value="MobA-like_NTP_Trfase"/>
</dbReference>
<dbReference type="EMBL" id="JACHGF010000001">
    <property type="protein sequence ID" value="MBB5282676.1"/>
    <property type="molecule type" value="Genomic_DNA"/>
</dbReference>
<accession>A0A840TEX8</accession>
<dbReference type="InterPro" id="IPR029044">
    <property type="entry name" value="Nucleotide-diphossugar_trans"/>
</dbReference>
<feature type="domain" description="MobA-like NTP transferase" evidence="9">
    <location>
        <begin position="6"/>
        <end position="161"/>
    </location>
</feature>
<keyword evidence="7" id="KW-0501">Molybdenum cofactor biosynthesis</keyword>
<evidence type="ECO:0000256" key="8">
    <source>
        <dbReference type="SAM" id="MobiDB-lite"/>
    </source>
</evidence>
<feature type="compositionally biased region" description="Basic and acidic residues" evidence="8">
    <location>
        <begin position="13"/>
        <end position="22"/>
    </location>
</feature>
<reference evidence="10 11" key="1">
    <citation type="submission" date="2020-08" db="EMBL/GenBank/DDBJ databases">
        <title>Genomic Encyclopedia of Type Strains, Phase IV (KMG-IV): sequencing the most valuable type-strain genomes for metagenomic binning, comparative biology and taxonomic classification.</title>
        <authorList>
            <person name="Goeker M."/>
        </authorList>
    </citation>
    <scope>NUCLEOTIDE SEQUENCE [LARGE SCALE GENOMIC DNA]</scope>
    <source>
        <strain evidence="10 11">DSM 105074</strain>
    </source>
</reference>
<organism evidence="10 11">
    <name type="scientific">Rhabdobacter roseus</name>
    <dbReference type="NCBI Taxonomy" id="1655419"/>
    <lineage>
        <taxon>Bacteria</taxon>
        <taxon>Pseudomonadati</taxon>
        <taxon>Bacteroidota</taxon>
        <taxon>Cytophagia</taxon>
        <taxon>Cytophagales</taxon>
        <taxon>Cytophagaceae</taxon>
        <taxon>Rhabdobacter</taxon>
    </lineage>
</organism>
<keyword evidence="4" id="KW-0547">Nucleotide-binding</keyword>
<evidence type="ECO:0000256" key="1">
    <source>
        <dbReference type="ARBA" id="ARBA00022490"/>
    </source>
</evidence>
<dbReference type="Gene3D" id="3.90.550.10">
    <property type="entry name" value="Spore Coat Polysaccharide Biosynthesis Protein SpsA, Chain A"/>
    <property type="match status" value="1"/>
</dbReference>
<evidence type="ECO:0000256" key="2">
    <source>
        <dbReference type="ARBA" id="ARBA00022679"/>
    </source>
</evidence>
<dbReference type="GO" id="GO:0006777">
    <property type="term" value="P:Mo-molybdopterin cofactor biosynthetic process"/>
    <property type="evidence" value="ECO:0007669"/>
    <property type="project" value="UniProtKB-KW"/>
</dbReference>
<feature type="region of interest" description="Disordered" evidence="8">
    <location>
        <begin position="1"/>
        <end position="23"/>
    </location>
</feature>
<dbReference type="InterPro" id="IPR013482">
    <property type="entry name" value="Molybde_CF_guanTrfase"/>
</dbReference>
<evidence type="ECO:0000256" key="7">
    <source>
        <dbReference type="ARBA" id="ARBA00023150"/>
    </source>
</evidence>
<keyword evidence="5" id="KW-0460">Magnesium</keyword>
<keyword evidence="1" id="KW-0963">Cytoplasm</keyword>
<dbReference type="GO" id="GO:0046872">
    <property type="term" value="F:metal ion binding"/>
    <property type="evidence" value="ECO:0007669"/>
    <property type="project" value="UniProtKB-KW"/>
</dbReference>
<protein>
    <submittedName>
        <fullName evidence="10">Molybdopterin-guanine dinucleotide biosynthesis protein A</fullName>
        <ecNumber evidence="10">2.7.7.77</ecNumber>
    </submittedName>
</protein>
<evidence type="ECO:0000256" key="4">
    <source>
        <dbReference type="ARBA" id="ARBA00022741"/>
    </source>
</evidence>
<sequence length="193" mass="21295">MSQLRGLVLSGGESRRMGRDKGLIPTTEGTWAQRAGTLLGTLGLSVAVVVREAQRAAYAEVLDPAFELLLDADLPLGGPLKGILSAHQKYPTHDWLVLPCDLPDMTAAVLRQLVLFYEQNPTATAWAYREPEGWQPLPGIYSARRLRYLTRVLGRGQLRRASLQQVLERGHSAALVLPSALKGTFRNYNYPGF</sequence>
<evidence type="ECO:0000313" key="10">
    <source>
        <dbReference type="EMBL" id="MBB5282676.1"/>
    </source>
</evidence>
<evidence type="ECO:0000256" key="5">
    <source>
        <dbReference type="ARBA" id="ARBA00022842"/>
    </source>
</evidence>
<dbReference type="SUPFAM" id="SSF53448">
    <property type="entry name" value="Nucleotide-diphospho-sugar transferases"/>
    <property type="match status" value="1"/>
</dbReference>
<gene>
    <name evidence="10" type="ORF">HNQ92_000797</name>
</gene>
<keyword evidence="11" id="KW-1185">Reference proteome</keyword>
<dbReference type="Pfam" id="PF12804">
    <property type="entry name" value="NTP_transf_3"/>
    <property type="match status" value="1"/>
</dbReference>
<name>A0A840TEX8_9BACT</name>
<dbReference type="GO" id="GO:0061603">
    <property type="term" value="F:molybdenum cofactor guanylyltransferase activity"/>
    <property type="evidence" value="ECO:0007669"/>
    <property type="project" value="UniProtKB-EC"/>
</dbReference>
<comment type="caution">
    <text evidence="10">The sequence shown here is derived from an EMBL/GenBank/DDBJ whole genome shotgun (WGS) entry which is preliminary data.</text>
</comment>
<evidence type="ECO:0000256" key="6">
    <source>
        <dbReference type="ARBA" id="ARBA00023134"/>
    </source>
</evidence>
<dbReference type="GO" id="GO:0005525">
    <property type="term" value="F:GTP binding"/>
    <property type="evidence" value="ECO:0007669"/>
    <property type="project" value="UniProtKB-KW"/>
</dbReference>
<keyword evidence="3" id="KW-0479">Metal-binding</keyword>
<dbReference type="EC" id="2.7.7.77" evidence="10"/>